<organism evidence="3 4">
    <name type="scientific">Apis cerana cerana</name>
    <name type="common">Oriental honeybee</name>
    <dbReference type="NCBI Taxonomy" id="94128"/>
    <lineage>
        <taxon>Eukaryota</taxon>
        <taxon>Metazoa</taxon>
        <taxon>Ecdysozoa</taxon>
        <taxon>Arthropoda</taxon>
        <taxon>Hexapoda</taxon>
        <taxon>Insecta</taxon>
        <taxon>Pterygota</taxon>
        <taxon>Neoptera</taxon>
        <taxon>Endopterygota</taxon>
        <taxon>Hymenoptera</taxon>
        <taxon>Apocrita</taxon>
        <taxon>Aculeata</taxon>
        <taxon>Apoidea</taxon>
        <taxon>Anthophila</taxon>
        <taxon>Apidae</taxon>
        <taxon>Apis</taxon>
    </lineage>
</organism>
<dbReference type="AlphaFoldDB" id="A0A2A3E1K3"/>
<gene>
    <name evidence="3" type="ORF">APICC_05368</name>
</gene>
<feature type="region of interest" description="Disordered" evidence="1">
    <location>
        <begin position="47"/>
        <end position="72"/>
    </location>
</feature>
<evidence type="ECO:0000313" key="3">
    <source>
        <dbReference type="EMBL" id="PBC25202.1"/>
    </source>
</evidence>
<dbReference type="OrthoDB" id="7614983at2759"/>
<dbReference type="Pfam" id="PF07727">
    <property type="entry name" value="RVT_2"/>
    <property type="match status" value="1"/>
</dbReference>
<reference evidence="3 4" key="1">
    <citation type="submission" date="2014-07" db="EMBL/GenBank/DDBJ databases">
        <title>Genomic and transcriptomic analysis on Apis cerana provide comprehensive insights into honey bee biology.</title>
        <authorList>
            <person name="Diao Q."/>
            <person name="Sun L."/>
            <person name="Zheng H."/>
            <person name="Zheng H."/>
            <person name="Xu S."/>
            <person name="Wang S."/>
            <person name="Zeng Z."/>
            <person name="Hu F."/>
            <person name="Su S."/>
            <person name="Wu J."/>
        </authorList>
    </citation>
    <scope>NUCLEOTIDE SEQUENCE [LARGE SCALE GENOMIC DNA]</scope>
    <source>
        <tissue evidence="3">Pupae without intestine</tissue>
    </source>
</reference>
<proteinExistence type="predicted"/>
<feature type="domain" description="Reverse transcriptase Ty1/copia-type" evidence="2">
    <location>
        <begin position="141"/>
        <end position="193"/>
    </location>
</feature>
<dbReference type="InterPro" id="IPR013103">
    <property type="entry name" value="RVT_2"/>
</dbReference>
<dbReference type="Proteomes" id="UP000242457">
    <property type="component" value="Unassembled WGS sequence"/>
</dbReference>
<evidence type="ECO:0000313" key="4">
    <source>
        <dbReference type="Proteomes" id="UP000242457"/>
    </source>
</evidence>
<dbReference type="EMBL" id="KZ288491">
    <property type="protein sequence ID" value="PBC25202.1"/>
    <property type="molecule type" value="Genomic_DNA"/>
</dbReference>
<evidence type="ECO:0000259" key="2">
    <source>
        <dbReference type="Pfam" id="PF07727"/>
    </source>
</evidence>
<name>A0A2A3E1K3_APICC</name>
<sequence length="195" mass="22455">MWAEAINYTVYTLNRTGTSGEKGVTPTLWLKKRPNILNLRIFGEKKRDENGTSKPKKAFSSGMMKTQKDSGSGFLKEDKLKFDRRLRDRNKIGRPDRLTYGNIVITKQYETESCNDAITCSNAIKLKEAMDDKIDSLRKIRTWILVNSSSNHQVIDNRRTYKMKMNNDGSVQRIQRLVARGFKQTAGVDYHETVL</sequence>
<accession>A0A2A3E1K3</accession>
<evidence type="ECO:0000256" key="1">
    <source>
        <dbReference type="SAM" id="MobiDB-lite"/>
    </source>
</evidence>
<dbReference type="STRING" id="94128.A0A2A3E1K3"/>
<keyword evidence="4" id="KW-1185">Reference proteome</keyword>
<protein>
    <recommendedName>
        <fullName evidence="2">Reverse transcriptase Ty1/copia-type domain-containing protein</fullName>
    </recommendedName>
</protein>